<feature type="compositionally biased region" description="Basic and acidic residues" evidence="3">
    <location>
        <begin position="165"/>
        <end position="175"/>
    </location>
</feature>
<feature type="region of interest" description="Disordered" evidence="3">
    <location>
        <begin position="133"/>
        <end position="190"/>
    </location>
</feature>
<dbReference type="STRING" id="685588.A0A067TQY8"/>
<dbReference type="GO" id="GO:0006364">
    <property type="term" value="P:rRNA processing"/>
    <property type="evidence" value="ECO:0007669"/>
    <property type="project" value="UniProtKB-KW"/>
</dbReference>
<keyword evidence="5" id="KW-1185">Reference proteome</keyword>
<dbReference type="Pfam" id="PF10273">
    <property type="entry name" value="WGG"/>
    <property type="match status" value="1"/>
</dbReference>
<dbReference type="PANTHER" id="PTHR21250">
    <property type="entry name" value="PRE-RRNA-PROCESSING PROTEIN TSR2 HOMOLOG"/>
    <property type="match status" value="1"/>
</dbReference>
<evidence type="ECO:0000313" key="5">
    <source>
        <dbReference type="Proteomes" id="UP000027222"/>
    </source>
</evidence>
<sequence>MDTDLEMEPPQTTAPPATSVLFARGVIARLATWEILRIAIQENWGGSSGTSKRTWLAGVIVDSFEEQIPTPDDQYIEELLLQVMADEFDAVLEDGSAEGVAQDIVRLWEVTRLSKQDLVLKFEERADKVKGKKLDAKVADDTEEWEDDEDGEDDEEEEEVPQLLEHPRASNPREPEIDEDGFTLTDLQYL</sequence>
<dbReference type="Proteomes" id="UP000027222">
    <property type="component" value="Unassembled WGS sequence"/>
</dbReference>
<dbReference type="HOGENOM" id="CLU_074896_0_2_1"/>
<gene>
    <name evidence="4" type="ORF">GALMADRAFT_133971</name>
</gene>
<protein>
    <recommendedName>
        <fullName evidence="6">Pre-rRNA-processing protein TSR2</fullName>
    </recommendedName>
</protein>
<evidence type="ECO:0008006" key="6">
    <source>
        <dbReference type="Google" id="ProtNLM"/>
    </source>
</evidence>
<proteinExistence type="inferred from homology"/>
<evidence type="ECO:0000256" key="1">
    <source>
        <dbReference type="ARBA" id="ARBA00006524"/>
    </source>
</evidence>
<evidence type="ECO:0000313" key="4">
    <source>
        <dbReference type="EMBL" id="KDR82329.1"/>
    </source>
</evidence>
<accession>A0A067TQY8</accession>
<dbReference type="InterPro" id="IPR019398">
    <property type="entry name" value="Pre-rRNA_process_TSR2"/>
</dbReference>
<organism evidence="4 5">
    <name type="scientific">Galerina marginata (strain CBS 339.88)</name>
    <dbReference type="NCBI Taxonomy" id="685588"/>
    <lineage>
        <taxon>Eukaryota</taxon>
        <taxon>Fungi</taxon>
        <taxon>Dikarya</taxon>
        <taxon>Basidiomycota</taxon>
        <taxon>Agaricomycotina</taxon>
        <taxon>Agaricomycetes</taxon>
        <taxon>Agaricomycetidae</taxon>
        <taxon>Agaricales</taxon>
        <taxon>Agaricineae</taxon>
        <taxon>Strophariaceae</taxon>
        <taxon>Galerina</taxon>
    </lineage>
</organism>
<evidence type="ECO:0000256" key="2">
    <source>
        <dbReference type="ARBA" id="ARBA00022552"/>
    </source>
</evidence>
<comment type="similarity">
    <text evidence="1">Belongs to the TSR2 family.</text>
</comment>
<evidence type="ECO:0000256" key="3">
    <source>
        <dbReference type="SAM" id="MobiDB-lite"/>
    </source>
</evidence>
<dbReference type="OrthoDB" id="263560at2759"/>
<feature type="compositionally biased region" description="Acidic residues" evidence="3">
    <location>
        <begin position="141"/>
        <end position="160"/>
    </location>
</feature>
<reference evidence="5" key="1">
    <citation type="journal article" date="2014" name="Proc. Natl. Acad. Sci. U.S.A.">
        <title>Extensive sampling of basidiomycete genomes demonstrates inadequacy of the white-rot/brown-rot paradigm for wood decay fungi.</title>
        <authorList>
            <person name="Riley R."/>
            <person name="Salamov A.A."/>
            <person name="Brown D.W."/>
            <person name="Nagy L.G."/>
            <person name="Floudas D."/>
            <person name="Held B.W."/>
            <person name="Levasseur A."/>
            <person name="Lombard V."/>
            <person name="Morin E."/>
            <person name="Otillar R."/>
            <person name="Lindquist E.A."/>
            <person name="Sun H."/>
            <person name="LaButti K.M."/>
            <person name="Schmutz J."/>
            <person name="Jabbour D."/>
            <person name="Luo H."/>
            <person name="Baker S.E."/>
            <person name="Pisabarro A.G."/>
            <person name="Walton J.D."/>
            <person name="Blanchette R.A."/>
            <person name="Henrissat B."/>
            <person name="Martin F."/>
            <person name="Cullen D."/>
            <person name="Hibbett D.S."/>
            <person name="Grigoriev I.V."/>
        </authorList>
    </citation>
    <scope>NUCLEOTIDE SEQUENCE [LARGE SCALE GENOMIC DNA]</scope>
    <source>
        <strain evidence="5">CBS 339.88</strain>
    </source>
</reference>
<keyword evidence="2" id="KW-0698">rRNA processing</keyword>
<dbReference type="EMBL" id="KL142369">
    <property type="protein sequence ID" value="KDR82329.1"/>
    <property type="molecule type" value="Genomic_DNA"/>
</dbReference>
<name>A0A067TQY8_GALM3</name>
<dbReference type="AlphaFoldDB" id="A0A067TQY8"/>